<proteinExistence type="predicted"/>
<feature type="transmembrane region" description="Helical" evidence="2">
    <location>
        <begin position="6"/>
        <end position="25"/>
    </location>
</feature>
<feature type="region of interest" description="Disordered" evidence="1">
    <location>
        <begin position="61"/>
        <end position="85"/>
    </location>
</feature>
<keyword evidence="2" id="KW-0472">Membrane</keyword>
<evidence type="ECO:0000313" key="4">
    <source>
        <dbReference type="WBParaSite" id="ACAC_0001152401-mRNA-1"/>
    </source>
</evidence>
<sequence length="85" mass="9724">LASLCIVIQSSLTAFLLILYSYCHYKCGFCRRKHKRAADLPEVRITMHNDAKTPLCFTEPFSPPLHSTSSRAQVHRTETASRNMR</sequence>
<evidence type="ECO:0000313" key="3">
    <source>
        <dbReference type="Proteomes" id="UP000035642"/>
    </source>
</evidence>
<reference evidence="4" key="2">
    <citation type="submission" date="2017-02" db="UniProtKB">
        <authorList>
            <consortium name="WormBaseParasite"/>
        </authorList>
    </citation>
    <scope>IDENTIFICATION</scope>
</reference>
<keyword evidence="2" id="KW-1133">Transmembrane helix</keyword>
<reference evidence="3" key="1">
    <citation type="submission" date="2012-09" db="EMBL/GenBank/DDBJ databases">
        <authorList>
            <person name="Martin A.A."/>
        </authorList>
    </citation>
    <scope>NUCLEOTIDE SEQUENCE</scope>
</reference>
<evidence type="ECO:0000256" key="1">
    <source>
        <dbReference type="SAM" id="MobiDB-lite"/>
    </source>
</evidence>
<keyword evidence="2" id="KW-0812">Transmembrane</keyword>
<evidence type="ECO:0000256" key="2">
    <source>
        <dbReference type="SAM" id="Phobius"/>
    </source>
</evidence>
<organism evidence="3 4">
    <name type="scientific">Angiostrongylus cantonensis</name>
    <name type="common">Rat lungworm</name>
    <dbReference type="NCBI Taxonomy" id="6313"/>
    <lineage>
        <taxon>Eukaryota</taxon>
        <taxon>Metazoa</taxon>
        <taxon>Ecdysozoa</taxon>
        <taxon>Nematoda</taxon>
        <taxon>Chromadorea</taxon>
        <taxon>Rhabditida</taxon>
        <taxon>Rhabditina</taxon>
        <taxon>Rhabditomorpha</taxon>
        <taxon>Strongyloidea</taxon>
        <taxon>Metastrongylidae</taxon>
        <taxon>Angiostrongylus</taxon>
    </lineage>
</organism>
<protein>
    <submittedName>
        <fullName evidence="4">Brain protein I3</fullName>
    </submittedName>
</protein>
<name>A0A0K0DJE8_ANGCA</name>
<accession>A0A0K0DJE8</accession>
<keyword evidence="3" id="KW-1185">Reference proteome</keyword>
<dbReference type="Proteomes" id="UP000035642">
    <property type="component" value="Unassembled WGS sequence"/>
</dbReference>
<dbReference type="AlphaFoldDB" id="A0A0K0DJE8"/>
<dbReference type="WBParaSite" id="ACAC_0001152401-mRNA-1">
    <property type="protein sequence ID" value="ACAC_0001152401-mRNA-1"/>
    <property type="gene ID" value="ACAC_0001152401"/>
</dbReference>